<gene>
    <name evidence="2" type="ORF">RN79_08060</name>
</gene>
<proteinExistence type="predicted"/>
<feature type="transmembrane region" description="Helical" evidence="1">
    <location>
        <begin position="7"/>
        <end position="26"/>
    </location>
</feature>
<feature type="transmembrane region" description="Helical" evidence="1">
    <location>
        <begin position="57"/>
        <end position="77"/>
    </location>
</feature>
<evidence type="ECO:0000256" key="1">
    <source>
        <dbReference type="SAM" id="Phobius"/>
    </source>
</evidence>
<evidence type="ECO:0008006" key="4">
    <source>
        <dbReference type="Google" id="ProtNLM"/>
    </source>
</evidence>
<reference evidence="2 3" key="1">
    <citation type="submission" date="2014-12" db="EMBL/GenBank/DDBJ databases">
        <title>Partial genome sequence of Streptococcus constellatus KCOM 1650 (= ChDC B144).</title>
        <authorList>
            <person name="Kook J.-K."/>
            <person name="Park S.-N."/>
            <person name="Lim Y.K."/>
            <person name="Jo E."/>
        </authorList>
    </citation>
    <scope>NUCLEOTIDE SEQUENCE [LARGE SCALE GENOMIC DNA]</scope>
    <source>
        <strain evidence="2 3">KCOM 1650</strain>
    </source>
</reference>
<dbReference type="RefSeq" id="WP_039677663.1">
    <property type="nucleotide sequence ID" value="NZ_JWIY01000003.1"/>
</dbReference>
<comment type="caution">
    <text evidence="2">The sequence shown here is derived from an EMBL/GenBank/DDBJ whole genome shotgun (WGS) entry which is preliminary data.</text>
</comment>
<sequence length="262" mass="30587">MYRKRELEWTIALLILIILAIVSYSFYFASSIFHVEIILIALAILSVFVLPDMLLTWLLIFSSVLATIFLVAGVVYIPTNQCFLLLITFPLILSISQQVNVHRRTYLSIVKDHTEQVREMYQHHLQAIQDGREESLQALLVHWAHNDYFQQIYPKEFRWMLVRIYVTLKKCMQGTGAVYYLSNGNFLILCSGEGQSPAEIFQHNMLAKLSLLRFKTSKSVHEVQYKSGYLLIDSENCEKFLNFDDFVKNLDRQLETDIIVEY</sequence>
<evidence type="ECO:0000313" key="3">
    <source>
        <dbReference type="Proteomes" id="UP000031339"/>
    </source>
</evidence>
<feature type="transmembrane region" description="Helical" evidence="1">
    <location>
        <begin position="32"/>
        <end position="50"/>
    </location>
</feature>
<evidence type="ECO:0000313" key="2">
    <source>
        <dbReference type="EMBL" id="KIC77637.1"/>
    </source>
</evidence>
<keyword evidence="1" id="KW-0812">Transmembrane</keyword>
<dbReference type="Proteomes" id="UP000031339">
    <property type="component" value="Unassembled WGS sequence"/>
</dbReference>
<organism evidence="2 3">
    <name type="scientific">Streptococcus constellatus</name>
    <dbReference type="NCBI Taxonomy" id="76860"/>
    <lineage>
        <taxon>Bacteria</taxon>
        <taxon>Bacillati</taxon>
        <taxon>Bacillota</taxon>
        <taxon>Bacilli</taxon>
        <taxon>Lactobacillales</taxon>
        <taxon>Streptococcaceae</taxon>
        <taxon>Streptococcus</taxon>
        <taxon>Streptococcus anginosus group</taxon>
    </lineage>
</organism>
<protein>
    <recommendedName>
        <fullName evidence="4">GGDEF domain-containing protein</fullName>
    </recommendedName>
</protein>
<accession>A0A0C1KFI5</accession>
<dbReference type="EMBL" id="JWIY01000003">
    <property type="protein sequence ID" value="KIC77637.1"/>
    <property type="molecule type" value="Genomic_DNA"/>
</dbReference>
<dbReference type="OrthoDB" id="2147406at2"/>
<dbReference type="AlphaFoldDB" id="A0A0C1KFI5"/>
<name>A0A0C1KFI5_STRCV</name>
<keyword evidence="1" id="KW-0472">Membrane</keyword>
<keyword evidence="1" id="KW-1133">Transmembrane helix</keyword>